<dbReference type="EMBL" id="JADGMS010000016">
    <property type="protein sequence ID" value="KAF9667010.1"/>
    <property type="molecule type" value="Genomic_DNA"/>
</dbReference>
<keyword evidence="2" id="KW-1185">Reference proteome</keyword>
<dbReference type="Proteomes" id="UP000657918">
    <property type="component" value="Chromosome 16"/>
</dbReference>
<sequence>MRISSPDPDKIANAYLERLEHPNIAGTLSFFVSKDRRVALVATRLKGRARAYGNSYETIDNFIVEANCPKLMAYCKRCLQKLRECIHDSQKVYDLVTMLRKMLGLE</sequence>
<proteinExistence type="predicted"/>
<dbReference type="Gene3D" id="1.20.1050.10">
    <property type="match status" value="1"/>
</dbReference>
<name>A0A835MID6_9ROSI</name>
<evidence type="ECO:0000313" key="1">
    <source>
        <dbReference type="EMBL" id="KAF9667010.1"/>
    </source>
</evidence>
<protein>
    <submittedName>
        <fullName evidence="1">Uncharacterized protein</fullName>
    </submittedName>
</protein>
<evidence type="ECO:0000313" key="2">
    <source>
        <dbReference type="Proteomes" id="UP000657918"/>
    </source>
</evidence>
<accession>A0A835MID6</accession>
<organism evidence="1 2">
    <name type="scientific">Salix dunnii</name>
    <dbReference type="NCBI Taxonomy" id="1413687"/>
    <lineage>
        <taxon>Eukaryota</taxon>
        <taxon>Viridiplantae</taxon>
        <taxon>Streptophyta</taxon>
        <taxon>Embryophyta</taxon>
        <taxon>Tracheophyta</taxon>
        <taxon>Spermatophyta</taxon>
        <taxon>Magnoliopsida</taxon>
        <taxon>eudicotyledons</taxon>
        <taxon>Gunneridae</taxon>
        <taxon>Pentapetalae</taxon>
        <taxon>rosids</taxon>
        <taxon>fabids</taxon>
        <taxon>Malpighiales</taxon>
        <taxon>Salicaceae</taxon>
        <taxon>Saliceae</taxon>
        <taxon>Salix</taxon>
    </lineage>
</organism>
<gene>
    <name evidence="1" type="ORF">SADUNF_Sadunf16G0288400</name>
</gene>
<reference evidence="1 2" key="1">
    <citation type="submission" date="2020-10" db="EMBL/GenBank/DDBJ databases">
        <title>Plant Genome Project.</title>
        <authorList>
            <person name="Zhang R.-G."/>
        </authorList>
    </citation>
    <scope>NUCLEOTIDE SEQUENCE [LARGE SCALE GENOMIC DNA]</scope>
    <source>
        <strain evidence="1">FAFU-HL-1</strain>
        <tissue evidence="1">Leaf</tissue>
    </source>
</reference>
<comment type="caution">
    <text evidence="1">The sequence shown here is derived from an EMBL/GenBank/DDBJ whole genome shotgun (WGS) entry which is preliminary data.</text>
</comment>
<dbReference type="AlphaFoldDB" id="A0A835MID6"/>